<protein>
    <submittedName>
        <fullName evidence="1">Uncharacterized protein</fullName>
    </submittedName>
</protein>
<accession>A0A420V0Q6</accession>
<dbReference type="Proteomes" id="UP000028058">
    <property type="component" value="Unassembled WGS sequence"/>
</dbReference>
<sequence>MSFHMAIGEDDRYFEPDLLALLGGGTCEHVTGSTVSHIAQCHDAPYALPYVPVLIEDQLGKSIQEILVEGV</sequence>
<comment type="caution">
    <text evidence="1">The sequence shown here is derived from an EMBL/GenBank/DDBJ whole genome shotgun (WGS) entry which is preliminary data.</text>
</comment>
<organism evidence="1 2">
    <name type="scientific">Streptomyces xinghaiensis</name>
    <dbReference type="NCBI Taxonomy" id="1038928"/>
    <lineage>
        <taxon>Bacteria</taxon>
        <taxon>Bacillati</taxon>
        <taxon>Actinomycetota</taxon>
        <taxon>Actinomycetes</taxon>
        <taxon>Kitasatosporales</taxon>
        <taxon>Streptomycetaceae</taxon>
        <taxon>Streptomyces</taxon>
    </lineage>
</organism>
<proteinExistence type="predicted"/>
<evidence type="ECO:0000313" key="1">
    <source>
        <dbReference type="EMBL" id="RKM94095.1"/>
    </source>
</evidence>
<reference evidence="1 2" key="1">
    <citation type="journal article" date="2014" name="Genome Announc.">
        <title>Draft Genome Sequence of Streptomyces fradiae ATCC 19609, a Strain Highly Sensitive to Antibiotics.</title>
        <authorList>
            <person name="Bekker O.B."/>
            <person name="Klimina K.M."/>
            <person name="Vatlin A.A."/>
            <person name="Zakharevich N.V."/>
            <person name="Kasianov A.S."/>
            <person name="Danilenko V.N."/>
        </authorList>
    </citation>
    <scope>NUCLEOTIDE SEQUENCE [LARGE SCALE GENOMIC DNA]</scope>
    <source>
        <strain evidence="1 2">ATCC 19609</strain>
    </source>
</reference>
<dbReference type="AlphaFoldDB" id="A0A420V0Q6"/>
<gene>
    <name evidence="1" type="ORF">SFRA_020120</name>
</gene>
<name>A0A420V0Q6_9ACTN</name>
<keyword evidence="2" id="KW-1185">Reference proteome</keyword>
<dbReference type="EMBL" id="JNAD02000009">
    <property type="protein sequence ID" value="RKM94095.1"/>
    <property type="molecule type" value="Genomic_DNA"/>
</dbReference>
<evidence type="ECO:0000313" key="2">
    <source>
        <dbReference type="Proteomes" id="UP000028058"/>
    </source>
</evidence>